<evidence type="ECO:0000256" key="8">
    <source>
        <dbReference type="SAM" id="Phobius"/>
    </source>
</evidence>
<dbReference type="InterPro" id="IPR001054">
    <property type="entry name" value="A/G_cyclase"/>
</dbReference>
<dbReference type="GO" id="GO:0035556">
    <property type="term" value="P:intracellular signal transduction"/>
    <property type="evidence" value="ECO:0007669"/>
    <property type="project" value="InterPro"/>
</dbReference>
<dbReference type="PROSITE" id="PS50005">
    <property type="entry name" value="TPR"/>
    <property type="match status" value="1"/>
</dbReference>
<dbReference type="Pfam" id="PF00211">
    <property type="entry name" value="Guanylate_cyc"/>
    <property type="match status" value="1"/>
</dbReference>
<feature type="transmembrane region" description="Helical" evidence="8">
    <location>
        <begin position="320"/>
        <end position="340"/>
    </location>
</feature>
<comment type="subcellular location">
    <subcellularLocation>
        <location evidence="1">Cell envelope</location>
    </subcellularLocation>
</comment>
<dbReference type="PANTHER" id="PTHR43081:SF1">
    <property type="entry name" value="ADENYLATE CYCLASE, TERMINAL-DIFFERENTIATION SPECIFIC"/>
    <property type="match status" value="1"/>
</dbReference>
<evidence type="ECO:0000313" key="11">
    <source>
        <dbReference type="Proteomes" id="UP000177885"/>
    </source>
</evidence>
<dbReference type="InterPro" id="IPR019734">
    <property type="entry name" value="TPR_rpt"/>
</dbReference>
<dbReference type="STRING" id="1802385.A2856_01835"/>
<dbReference type="SMART" id="SM00044">
    <property type="entry name" value="CYCc"/>
    <property type="match status" value="1"/>
</dbReference>
<evidence type="ECO:0000259" key="9">
    <source>
        <dbReference type="PROSITE" id="PS50125"/>
    </source>
</evidence>
<keyword evidence="6 8" id="KW-0472">Membrane</keyword>
<dbReference type="Gene3D" id="3.30.70.1230">
    <property type="entry name" value="Nucleotide cyclase"/>
    <property type="match status" value="1"/>
</dbReference>
<dbReference type="InterPro" id="IPR029787">
    <property type="entry name" value="Nucleotide_cyclase"/>
</dbReference>
<dbReference type="FunFam" id="3.30.70.1230:FF:000016">
    <property type="entry name" value="Adenylate/guanylate cyclase domain-containing protein"/>
    <property type="match status" value="1"/>
</dbReference>
<dbReference type="SMART" id="SM01080">
    <property type="entry name" value="CHASE2"/>
    <property type="match status" value="1"/>
</dbReference>
<keyword evidence="7" id="KW-0802">TPR repeat</keyword>
<gene>
    <name evidence="10" type="ORF">A2856_01835</name>
</gene>
<dbReference type="InterPro" id="IPR007890">
    <property type="entry name" value="CHASE2"/>
</dbReference>
<dbReference type="CDD" id="cd07302">
    <property type="entry name" value="CHD"/>
    <property type="match status" value="1"/>
</dbReference>
<feature type="transmembrane region" description="Helical" evidence="8">
    <location>
        <begin position="347"/>
        <end position="364"/>
    </location>
</feature>
<evidence type="ECO:0000313" key="10">
    <source>
        <dbReference type="EMBL" id="OGL66415.1"/>
    </source>
</evidence>
<reference evidence="10 11" key="1">
    <citation type="journal article" date="2016" name="Nat. Commun.">
        <title>Thousands of microbial genomes shed light on interconnected biogeochemical processes in an aquifer system.</title>
        <authorList>
            <person name="Anantharaman K."/>
            <person name="Brown C.T."/>
            <person name="Hug L.A."/>
            <person name="Sharon I."/>
            <person name="Castelle C.J."/>
            <person name="Probst A.J."/>
            <person name="Thomas B.C."/>
            <person name="Singh A."/>
            <person name="Wilkins M.J."/>
            <person name="Karaoz U."/>
            <person name="Brodie E.L."/>
            <person name="Williams K.H."/>
            <person name="Hubbard S.S."/>
            <person name="Banfield J.F."/>
        </authorList>
    </citation>
    <scope>NUCLEOTIDE SEQUENCE [LARGE SCALE GENOMIC DNA]</scope>
</reference>
<dbReference type="SUPFAM" id="SSF55073">
    <property type="entry name" value="Nucleotide cyclase"/>
    <property type="match status" value="1"/>
</dbReference>
<evidence type="ECO:0000256" key="4">
    <source>
        <dbReference type="ARBA" id="ARBA00022692"/>
    </source>
</evidence>
<evidence type="ECO:0000256" key="1">
    <source>
        <dbReference type="ARBA" id="ARBA00004196"/>
    </source>
</evidence>
<dbReference type="AlphaFoldDB" id="A0A1F7TKC8"/>
<dbReference type="GO" id="GO:0004016">
    <property type="term" value="F:adenylate cyclase activity"/>
    <property type="evidence" value="ECO:0007669"/>
    <property type="project" value="UniProtKB-ARBA"/>
</dbReference>
<accession>A0A1F7TKC8</accession>
<dbReference type="PROSITE" id="PS50125">
    <property type="entry name" value="GUANYLATE_CYCLASE_2"/>
    <property type="match status" value="1"/>
</dbReference>
<keyword evidence="5 8" id="KW-1133">Transmembrane helix</keyword>
<evidence type="ECO:0000256" key="5">
    <source>
        <dbReference type="ARBA" id="ARBA00022989"/>
    </source>
</evidence>
<feature type="domain" description="Guanylate cyclase" evidence="9">
    <location>
        <begin position="434"/>
        <end position="566"/>
    </location>
</feature>
<keyword evidence="4 8" id="KW-0812">Transmembrane</keyword>
<dbReference type="GO" id="GO:0006171">
    <property type="term" value="P:cAMP biosynthetic process"/>
    <property type="evidence" value="ECO:0007669"/>
    <property type="project" value="TreeGrafter"/>
</dbReference>
<dbReference type="Pfam" id="PF05226">
    <property type="entry name" value="CHASE2"/>
    <property type="match status" value="1"/>
</dbReference>
<dbReference type="PANTHER" id="PTHR43081">
    <property type="entry name" value="ADENYLATE CYCLASE, TERMINAL-DIFFERENTIATION SPECIFIC-RELATED"/>
    <property type="match status" value="1"/>
</dbReference>
<protein>
    <recommendedName>
        <fullName evidence="9">Guanylate cyclase domain-containing protein</fullName>
    </recommendedName>
</protein>
<name>A0A1F7TKC8_9BACT</name>
<comment type="similarity">
    <text evidence="2">Belongs to the adenylyl cyclase class-3 family.</text>
</comment>
<comment type="caution">
    <text evidence="10">The sequence shown here is derived from an EMBL/GenBank/DDBJ whole genome shotgun (WGS) entry which is preliminary data.</text>
</comment>
<dbReference type="InterPro" id="IPR050697">
    <property type="entry name" value="Adenylyl/Guanylyl_Cyclase_3/4"/>
</dbReference>
<dbReference type="GO" id="GO:0030313">
    <property type="term" value="C:cell envelope"/>
    <property type="evidence" value="ECO:0007669"/>
    <property type="project" value="UniProtKB-SubCell"/>
</dbReference>
<evidence type="ECO:0000256" key="2">
    <source>
        <dbReference type="ARBA" id="ARBA00005381"/>
    </source>
</evidence>
<evidence type="ECO:0000256" key="7">
    <source>
        <dbReference type="PROSITE-ProRule" id="PRU00339"/>
    </source>
</evidence>
<organism evidence="10 11">
    <name type="scientific">Candidatus Uhrbacteria bacterium RIFCSPHIGHO2_01_FULL_63_20</name>
    <dbReference type="NCBI Taxonomy" id="1802385"/>
    <lineage>
        <taxon>Bacteria</taxon>
        <taxon>Candidatus Uhriibacteriota</taxon>
    </lineage>
</organism>
<sequence length="690" mass="73374">MSKQGVRRLAFWAAASAAAFALLWLAARGGALEQAHLSISNLLFQGREGRAAPFIVLVAIDDASLARRSMGEQGTLRFGKAEYARVVDALADAGAAAVGVDVILSEASAEADVRALVDALARHPNVVLAAMPGVMGAGALLPLPAIASAAEDRLGSVLFRPDADNTVRRVIALTGDMAVPEAFSVAVLRAALGASERAQATVPGPYEITSRSVRLGRVRVPSVRLPLDERGRFVSDFFGPPGSYRTISFADALDGRLVDRAGQSVDLTGAIVLVGEMGTAIHDEQYVPSSAGARMSGVEIHANAIQTMLEGSYPREASPAAHAAMAAAVFALALAAFLLLAPRPAAALLAAAFALFTASVWIAIERGVVLHTVFPPLALVGAFVCAFSFRYADEARLSARIRRLFGMYVSPHVVQELVERPELVVRGGRKRTVTVLFSDIAGFTSIAERTDASELVEQLNEYLDAMSAVVYRHDGTVDKYIGDAVMAFWNAPLPQEDHAARACLTALDSLAALDDLNARRARRGQDPLHARFGINTGEMVVGNVGAVNRFDYTVIGDAVNLGARLEGANKAYGTRILVSEATYLAAKGAVEGREVDLLAVKGKAKSVRVYEVMGRAGALSERAQKVKAFFSEALASYRARDWDEAEALLRKALSIAPDDGVSACYLERVRVLRVDPPASDWDGSFHAKEK</sequence>
<feature type="transmembrane region" description="Helical" evidence="8">
    <location>
        <begin position="370"/>
        <end position="392"/>
    </location>
</feature>
<dbReference type="SMART" id="SM00028">
    <property type="entry name" value="TPR"/>
    <property type="match status" value="1"/>
</dbReference>
<evidence type="ECO:0000256" key="6">
    <source>
        <dbReference type="ARBA" id="ARBA00023136"/>
    </source>
</evidence>
<dbReference type="EMBL" id="MGDT01000007">
    <property type="protein sequence ID" value="OGL66415.1"/>
    <property type="molecule type" value="Genomic_DNA"/>
</dbReference>
<keyword evidence="3" id="KW-1003">Cell membrane</keyword>
<feature type="repeat" description="TPR" evidence="7">
    <location>
        <begin position="626"/>
        <end position="659"/>
    </location>
</feature>
<evidence type="ECO:0000256" key="3">
    <source>
        <dbReference type="ARBA" id="ARBA00022475"/>
    </source>
</evidence>
<proteinExistence type="inferred from homology"/>
<dbReference type="Proteomes" id="UP000177885">
    <property type="component" value="Unassembled WGS sequence"/>
</dbReference>